<name>A0A327NRI9_9BACT</name>
<accession>A0A327NRI9</accession>
<dbReference type="SUPFAM" id="SSF55961">
    <property type="entry name" value="Bet v1-like"/>
    <property type="match status" value="1"/>
</dbReference>
<dbReference type="Gene3D" id="3.30.530.20">
    <property type="match status" value="1"/>
</dbReference>
<dbReference type="Proteomes" id="UP000249016">
    <property type="component" value="Unassembled WGS sequence"/>
</dbReference>
<evidence type="ECO:0000313" key="4">
    <source>
        <dbReference type="Proteomes" id="UP000249016"/>
    </source>
</evidence>
<dbReference type="EMBL" id="QLII01000001">
    <property type="protein sequence ID" value="RAI75338.1"/>
    <property type="molecule type" value="Genomic_DNA"/>
</dbReference>
<protein>
    <submittedName>
        <fullName evidence="3">SRPBCC domain-containing protein</fullName>
    </submittedName>
</protein>
<organism evidence="3 4">
    <name type="scientific">Spirosoma telluris</name>
    <dbReference type="NCBI Taxonomy" id="2183553"/>
    <lineage>
        <taxon>Bacteria</taxon>
        <taxon>Pseudomonadati</taxon>
        <taxon>Bacteroidota</taxon>
        <taxon>Cytophagia</taxon>
        <taxon>Cytophagales</taxon>
        <taxon>Cytophagaceae</taxon>
        <taxon>Spirosoma</taxon>
    </lineage>
</organism>
<dbReference type="AlphaFoldDB" id="A0A327NRI9"/>
<comment type="similarity">
    <text evidence="1">Belongs to the AHA1 family.</text>
</comment>
<feature type="domain" description="Activator of Hsp90 ATPase homologue 1/2-like C-terminal" evidence="2">
    <location>
        <begin position="14"/>
        <end position="145"/>
    </location>
</feature>
<proteinExistence type="inferred from homology"/>
<dbReference type="CDD" id="cd07814">
    <property type="entry name" value="SRPBCC_CalC_Aha1-like"/>
    <property type="match status" value="1"/>
</dbReference>
<gene>
    <name evidence="3" type="ORF">HMF3257_16190</name>
</gene>
<sequence length="155" mass="17728">MPLSTTITKTILINAPASVVWLHLTTPDLMKQWMLDTDMEMDIITDWTVGSPIRMKGVMHGIDFENTGTILTYDPDKTLQYSHLSSLSCLPDTTENQCVLTFTLTPIETQIRLTLTITNFPTEAILRHLDFYWRTAVEVLKRLIEKNSVDQSIQQ</sequence>
<dbReference type="OrthoDB" id="2355173at2"/>
<evidence type="ECO:0000256" key="1">
    <source>
        <dbReference type="ARBA" id="ARBA00006817"/>
    </source>
</evidence>
<comment type="caution">
    <text evidence="3">The sequence shown here is derived from an EMBL/GenBank/DDBJ whole genome shotgun (WGS) entry which is preliminary data.</text>
</comment>
<evidence type="ECO:0000259" key="2">
    <source>
        <dbReference type="Pfam" id="PF08327"/>
    </source>
</evidence>
<evidence type="ECO:0000313" key="3">
    <source>
        <dbReference type="EMBL" id="RAI75338.1"/>
    </source>
</evidence>
<keyword evidence="4" id="KW-1185">Reference proteome</keyword>
<reference evidence="3 4" key="1">
    <citation type="submission" date="2018-06" db="EMBL/GenBank/DDBJ databases">
        <title>Spirosoma sp. HMF3257 Genome sequencing and assembly.</title>
        <authorList>
            <person name="Kang H."/>
            <person name="Cha I."/>
            <person name="Kim H."/>
            <person name="Kang J."/>
            <person name="Joh K."/>
        </authorList>
    </citation>
    <scope>NUCLEOTIDE SEQUENCE [LARGE SCALE GENOMIC DNA]</scope>
    <source>
        <strain evidence="3 4">HMF3257</strain>
    </source>
</reference>
<dbReference type="RefSeq" id="WP_111343646.1">
    <property type="nucleotide sequence ID" value="NZ_QLII01000001.1"/>
</dbReference>
<dbReference type="Pfam" id="PF08327">
    <property type="entry name" value="AHSA1"/>
    <property type="match status" value="1"/>
</dbReference>
<dbReference type="InterPro" id="IPR013538">
    <property type="entry name" value="ASHA1/2-like_C"/>
</dbReference>
<dbReference type="InterPro" id="IPR023393">
    <property type="entry name" value="START-like_dom_sf"/>
</dbReference>